<evidence type="ECO:0000256" key="2">
    <source>
        <dbReference type="ARBA" id="ARBA00022692"/>
    </source>
</evidence>
<sequence length="367" mass="37222">MALADIVLDDVLLLATGDQVPADGTVLEVAGLEIDESMLTGESRSVRKQSGDDVLSGSVVVAGSATVHVTAVGADSYAQRIATEARRFSVARSELRDGINKVLAVVSVAIVPIALLLAWSQLRATGGLSESISSGAWRDAVVAAVAGVVGMIPEGLVLLTSLNFALAAILLARQGVLVQELPAVEVLARVDVLCLDKTGTITDGTIGLRDRHVVLPGGDARDGRAAAALGVLAALAADPGANATALAAGEGIEESPATVTDAVPFSSARKWSAVAAAEHAYVLGGPDILLAGRGDDAARDTLALVREAAGTGSRVVLLAEAPAGLPDPDHPLPHDLVPAVVCVLGEHVRPDAEQTLAYFHAQGCGPS</sequence>
<evidence type="ECO:0000256" key="1">
    <source>
        <dbReference type="ARBA" id="ARBA00004651"/>
    </source>
</evidence>
<dbReference type="Gene3D" id="1.20.1110.10">
    <property type="entry name" value="Calcium-transporting ATPase, transmembrane domain"/>
    <property type="match status" value="1"/>
</dbReference>
<keyword evidence="2 5" id="KW-0812">Transmembrane</keyword>
<reference evidence="8" key="1">
    <citation type="journal article" date="2019" name="Int. J. Syst. Evol. Microbiol.">
        <title>The Global Catalogue of Microorganisms (GCM) 10K type strain sequencing project: providing services to taxonomists for standard genome sequencing and annotation.</title>
        <authorList>
            <consortium name="The Broad Institute Genomics Platform"/>
            <consortium name="The Broad Institute Genome Sequencing Center for Infectious Disease"/>
            <person name="Wu L."/>
            <person name="Ma J."/>
        </authorList>
    </citation>
    <scope>NUCLEOTIDE SEQUENCE [LARGE SCALE GENOMIC DNA]</scope>
    <source>
        <strain evidence="8">NBRC 106348</strain>
    </source>
</reference>
<dbReference type="InterPro" id="IPR059000">
    <property type="entry name" value="ATPase_P-type_domA"/>
</dbReference>
<dbReference type="InterPro" id="IPR001757">
    <property type="entry name" value="P_typ_ATPase"/>
</dbReference>
<feature type="transmembrane region" description="Helical" evidence="5">
    <location>
        <begin position="102"/>
        <end position="120"/>
    </location>
</feature>
<comment type="caution">
    <text evidence="7">The sequence shown here is derived from an EMBL/GenBank/DDBJ whole genome shotgun (WGS) entry which is preliminary data.</text>
</comment>
<dbReference type="SUPFAM" id="SSF81653">
    <property type="entry name" value="Calcium ATPase, transduction domain A"/>
    <property type="match status" value="1"/>
</dbReference>
<keyword evidence="8" id="KW-1185">Reference proteome</keyword>
<keyword evidence="3 5" id="KW-1133">Transmembrane helix</keyword>
<protein>
    <recommendedName>
        <fullName evidence="6">P-type ATPase A domain-containing protein</fullName>
    </recommendedName>
</protein>
<comment type="subcellular location">
    <subcellularLocation>
        <location evidence="1">Cell membrane</location>
        <topology evidence="1">Multi-pass membrane protein</topology>
    </subcellularLocation>
</comment>
<evidence type="ECO:0000256" key="5">
    <source>
        <dbReference type="SAM" id="Phobius"/>
    </source>
</evidence>
<dbReference type="PRINTS" id="PR00119">
    <property type="entry name" value="CATATPASE"/>
</dbReference>
<dbReference type="Gene3D" id="3.40.50.1000">
    <property type="entry name" value="HAD superfamily/HAD-like"/>
    <property type="match status" value="1"/>
</dbReference>
<dbReference type="InterPro" id="IPR023299">
    <property type="entry name" value="ATPase_P-typ_cyto_dom_N"/>
</dbReference>
<dbReference type="InterPro" id="IPR008250">
    <property type="entry name" value="ATPase_P-typ_transduc_dom_A_sf"/>
</dbReference>
<dbReference type="RefSeq" id="WP_284294276.1">
    <property type="nucleotide sequence ID" value="NZ_BSUK01000001.1"/>
</dbReference>
<dbReference type="InterPro" id="IPR023214">
    <property type="entry name" value="HAD_sf"/>
</dbReference>
<feature type="domain" description="P-type ATPase A" evidence="6">
    <location>
        <begin position="3"/>
        <end position="84"/>
    </location>
</feature>
<dbReference type="Pfam" id="PF00122">
    <property type="entry name" value="E1-E2_ATPase"/>
    <property type="match status" value="1"/>
</dbReference>
<accession>A0ABQ6I5M6</accession>
<dbReference type="Gene3D" id="2.70.150.10">
    <property type="entry name" value="Calcium-transporting ATPase, cytoplasmic transduction domain A"/>
    <property type="match status" value="1"/>
</dbReference>
<evidence type="ECO:0000259" key="6">
    <source>
        <dbReference type="Pfam" id="PF00122"/>
    </source>
</evidence>
<evidence type="ECO:0000256" key="3">
    <source>
        <dbReference type="ARBA" id="ARBA00022989"/>
    </source>
</evidence>
<gene>
    <name evidence="7" type="ORF">GCM10025864_35490</name>
</gene>
<keyword evidence="4 5" id="KW-0472">Membrane</keyword>
<dbReference type="SUPFAM" id="SSF81665">
    <property type="entry name" value="Calcium ATPase, transmembrane domain M"/>
    <property type="match status" value="1"/>
</dbReference>
<dbReference type="PANTHER" id="PTHR42861">
    <property type="entry name" value="CALCIUM-TRANSPORTING ATPASE"/>
    <property type="match status" value="1"/>
</dbReference>
<evidence type="ECO:0000313" key="8">
    <source>
        <dbReference type="Proteomes" id="UP001157091"/>
    </source>
</evidence>
<evidence type="ECO:0000313" key="7">
    <source>
        <dbReference type="EMBL" id="GMA25790.1"/>
    </source>
</evidence>
<feature type="transmembrane region" description="Helical" evidence="5">
    <location>
        <begin position="140"/>
        <end position="171"/>
    </location>
</feature>
<dbReference type="Gene3D" id="3.40.1110.10">
    <property type="entry name" value="Calcium-transporting ATPase, cytoplasmic domain N"/>
    <property type="match status" value="1"/>
</dbReference>
<evidence type="ECO:0000256" key="4">
    <source>
        <dbReference type="ARBA" id="ARBA00023136"/>
    </source>
</evidence>
<dbReference type="InterPro" id="IPR018303">
    <property type="entry name" value="ATPase_P-typ_P_site"/>
</dbReference>
<dbReference type="NCBIfam" id="TIGR01494">
    <property type="entry name" value="ATPase_P-type"/>
    <property type="match status" value="1"/>
</dbReference>
<dbReference type="PROSITE" id="PS00154">
    <property type="entry name" value="ATPASE_E1_E2"/>
    <property type="match status" value="1"/>
</dbReference>
<dbReference type="InterPro" id="IPR023298">
    <property type="entry name" value="ATPase_P-typ_TM_dom_sf"/>
</dbReference>
<dbReference type="Proteomes" id="UP001157091">
    <property type="component" value="Unassembled WGS sequence"/>
</dbReference>
<dbReference type="SUPFAM" id="SSF81660">
    <property type="entry name" value="Metal cation-transporting ATPase, ATP-binding domain N"/>
    <property type="match status" value="1"/>
</dbReference>
<organism evidence="7 8">
    <name type="scientific">Luteimicrobium album</name>
    <dbReference type="NCBI Taxonomy" id="1054550"/>
    <lineage>
        <taxon>Bacteria</taxon>
        <taxon>Bacillati</taxon>
        <taxon>Actinomycetota</taxon>
        <taxon>Actinomycetes</taxon>
        <taxon>Micrococcales</taxon>
        <taxon>Luteimicrobium</taxon>
    </lineage>
</organism>
<name>A0ABQ6I5M6_9MICO</name>
<dbReference type="EMBL" id="BSUK01000001">
    <property type="protein sequence ID" value="GMA25790.1"/>
    <property type="molecule type" value="Genomic_DNA"/>
</dbReference>
<proteinExistence type="predicted"/>